<accession>A0A4Y2L381</accession>
<protein>
    <submittedName>
        <fullName evidence="1">Uncharacterized protein</fullName>
    </submittedName>
</protein>
<dbReference type="EMBL" id="BGPR01005246">
    <property type="protein sequence ID" value="GBN08253.1"/>
    <property type="molecule type" value="Genomic_DNA"/>
</dbReference>
<reference evidence="1 2" key="1">
    <citation type="journal article" date="2019" name="Sci. Rep.">
        <title>Orb-weaving spider Araneus ventricosus genome elucidates the spidroin gene catalogue.</title>
        <authorList>
            <person name="Kono N."/>
            <person name="Nakamura H."/>
            <person name="Ohtoshi R."/>
            <person name="Moran D.A.P."/>
            <person name="Shinohara A."/>
            <person name="Yoshida Y."/>
            <person name="Fujiwara M."/>
            <person name="Mori M."/>
            <person name="Tomita M."/>
            <person name="Arakawa K."/>
        </authorList>
    </citation>
    <scope>NUCLEOTIDE SEQUENCE [LARGE SCALE GENOMIC DNA]</scope>
</reference>
<evidence type="ECO:0000313" key="1">
    <source>
        <dbReference type="EMBL" id="GBN08253.1"/>
    </source>
</evidence>
<sequence>MTLCLKGRGYARGQISVARGLQLWSDDELKSFFQLESLGIYDSGVSDNREETELMMQRFEGVLELLKGVTSQIFCGSRNLIRSYWLATLL</sequence>
<name>A0A4Y2L381_ARAVE</name>
<dbReference type="AlphaFoldDB" id="A0A4Y2L381"/>
<keyword evidence="2" id="KW-1185">Reference proteome</keyword>
<comment type="caution">
    <text evidence="1">The sequence shown here is derived from an EMBL/GenBank/DDBJ whole genome shotgun (WGS) entry which is preliminary data.</text>
</comment>
<organism evidence="1 2">
    <name type="scientific">Araneus ventricosus</name>
    <name type="common">Orbweaver spider</name>
    <name type="synonym">Epeira ventricosa</name>
    <dbReference type="NCBI Taxonomy" id="182803"/>
    <lineage>
        <taxon>Eukaryota</taxon>
        <taxon>Metazoa</taxon>
        <taxon>Ecdysozoa</taxon>
        <taxon>Arthropoda</taxon>
        <taxon>Chelicerata</taxon>
        <taxon>Arachnida</taxon>
        <taxon>Araneae</taxon>
        <taxon>Araneomorphae</taxon>
        <taxon>Entelegynae</taxon>
        <taxon>Araneoidea</taxon>
        <taxon>Araneidae</taxon>
        <taxon>Araneus</taxon>
    </lineage>
</organism>
<proteinExistence type="predicted"/>
<dbReference type="Proteomes" id="UP000499080">
    <property type="component" value="Unassembled WGS sequence"/>
</dbReference>
<gene>
    <name evidence="1" type="ORF">AVEN_73976_1</name>
</gene>
<evidence type="ECO:0000313" key="2">
    <source>
        <dbReference type="Proteomes" id="UP000499080"/>
    </source>
</evidence>